<protein>
    <submittedName>
        <fullName evidence="2">Uncharacterized protein</fullName>
    </submittedName>
</protein>
<accession>G9QK08</accession>
<organism evidence="2 3">
    <name type="scientific">Bacillus smithii 7_3_47FAA</name>
    <dbReference type="NCBI Taxonomy" id="665952"/>
    <lineage>
        <taxon>Bacteria</taxon>
        <taxon>Bacillati</taxon>
        <taxon>Bacillota</taxon>
        <taxon>Bacilli</taxon>
        <taxon>Bacillales</taxon>
        <taxon>Bacillaceae</taxon>
        <taxon>Bacillus</taxon>
    </lineage>
</organism>
<name>G9QK08_9BACI</name>
<dbReference type="RefSeq" id="WP_003353640.1">
    <property type="nucleotide sequence ID" value="NZ_JH414748.1"/>
</dbReference>
<dbReference type="EMBL" id="ACWF01000068">
    <property type="protein sequence ID" value="EHL78470.1"/>
    <property type="molecule type" value="Genomic_DNA"/>
</dbReference>
<comment type="caution">
    <text evidence="2">The sequence shown here is derived from an EMBL/GenBank/DDBJ whole genome shotgun (WGS) entry which is preliminary data.</text>
</comment>
<feature type="region of interest" description="Disordered" evidence="1">
    <location>
        <begin position="1"/>
        <end position="28"/>
    </location>
</feature>
<dbReference type="Proteomes" id="UP000011747">
    <property type="component" value="Unassembled WGS sequence"/>
</dbReference>
<sequence>MEQSQRTKQSRPPLLYINQPKFPLPNTPMQKQYTMEIQRNETVAEPPILNAAKEQDNTFR</sequence>
<reference evidence="2 3" key="1">
    <citation type="submission" date="2011-09" db="EMBL/GenBank/DDBJ databases">
        <title>The Genome Sequence of Bacillus smithii 7_3_47FAA.</title>
        <authorList>
            <consortium name="The Broad Institute Genome Sequencing Platform"/>
            <person name="Earl A."/>
            <person name="Ward D."/>
            <person name="Feldgarden M."/>
            <person name="Gevers D."/>
            <person name="Daigneault M."/>
            <person name="Strauss J."/>
            <person name="Allen-Vercoe E."/>
            <person name="Young S.K."/>
            <person name="Zeng Q."/>
            <person name="Gargeya S."/>
            <person name="Fitzgerald M."/>
            <person name="Haas B."/>
            <person name="Abouelleil A."/>
            <person name="Alvarado L."/>
            <person name="Arachchi H.M."/>
            <person name="Berlin A."/>
            <person name="Brown A."/>
            <person name="Chapman S.B."/>
            <person name="Chen Z."/>
            <person name="Dunbar C."/>
            <person name="Freedman E."/>
            <person name="Gearin G."/>
            <person name="Goldberg J."/>
            <person name="Griggs A."/>
            <person name="Gujja S."/>
            <person name="Heiman D."/>
            <person name="Howarth C."/>
            <person name="Larson L."/>
            <person name="Lui A."/>
            <person name="MacDonald P.J.P."/>
            <person name="Montmayeur A."/>
            <person name="Murphy C."/>
            <person name="Neiman D."/>
            <person name="Pearson M."/>
            <person name="Priest M."/>
            <person name="Roberts A."/>
            <person name="Saif S."/>
            <person name="Shea T."/>
            <person name="Shenoy N."/>
            <person name="Sisk P."/>
            <person name="Stolte C."/>
            <person name="Sykes S."/>
            <person name="Wortman J."/>
            <person name="Nusbaum C."/>
            <person name="Birren B."/>
        </authorList>
    </citation>
    <scope>NUCLEOTIDE SEQUENCE [LARGE SCALE GENOMIC DNA]</scope>
    <source>
        <strain evidence="2 3">7_3_47FAA</strain>
    </source>
</reference>
<dbReference type="AlphaFoldDB" id="G9QK08"/>
<dbReference type="HOGENOM" id="CLU_2931739_0_0_9"/>
<evidence type="ECO:0000313" key="3">
    <source>
        <dbReference type="Proteomes" id="UP000011747"/>
    </source>
</evidence>
<evidence type="ECO:0000256" key="1">
    <source>
        <dbReference type="SAM" id="MobiDB-lite"/>
    </source>
</evidence>
<keyword evidence="3" id="KW-1185">Reference proteome</keyword>
<gene>
    <name evidence="2" type="ORF">HMPREF1015_01547</name>
</gene>
<evidence type="ECO:0000313" key="2">
    <source>
        <dbReference type="EMBL" id="EHL78470.1"/>
    </source>
</evidence>
<proteinExistence type="predicted"/>